<dbReference type="KEGG" id="nlo:107223350"/>
<dbReference type="InterPro" id="IPR013083">
    <property type="entry name" value="Znf_RING/FYVE/PHD"/>
</dbReference>
<organism evidence="6">
    <name type="scientific">Neodiprion lecontei</name>
    <name type="common">Redheaded pine sawfly</name>
    <dbReference type="NCBI Taxonomy" id="441921"/>
    <lineage>
        <taxon>Eukaryota</taxon>
        <taxon>Metazoa</taxon>
        <taxon>Ecdysozoa</taxon>
        <taxon>Arthropoda</taxon>
        <taxon>Hexapoda</taxon>
        <taxon>Insecta</taxon>
        <taxon>Pterygota</taxon>
        <taxon>Neoptera</taxon>
        <taxon>Endopterygota</taxon>
        <taxon>Hymenoptera</taxon>
        <taxon>Tenthredinoidea</taxon>
        <taxon>Diprionidae</taxon>
        <taxon>Diprioninae</taxon>
        <taxon>Neodiprion</taxon>
    </lineage>
</organism>
<dbReference type="PANTHER" id="PTHR46858:SF5">
    <property type="entry name" value="E3 UBIQUITIN-PROTEIN LIGASE APD1-RELATED"/>
    <property type="match status" value="1"/>
</dbReference>
<keyword evidence="2" id="KW-0863">Zinc-finger</keyword>
<reference evidence="6" key="1">
    <citation type="submission" date="2025-08" db="UniProtKB">
        <authorList>
            <consortium name="RefSeq"/>
        </authorList>
    </citation>
    <scope>IDENTIFICATION</scope>
    <source>
        <tissue evidence="6">Thorax and Abdomen</tissue>
    </source>
</reference>
<dbReference type="InterPro" id="IPR036443">
    <property type="entry name" value="Znf_RanBP2_sf"/>
</dbReference>
<dbReference type="Pfam" id="PF13920">
    <property type="entry name" value="zf-C3HC4_3"/>
    <property type="match status" value="1"/>
</dbReference>
<proteinExistence type="predicted"/>
<dbReference type="Gene3D" id="2.30.30.380">
    <property type="entry name" value="Zn-finger domain of Sec23/24"/>
    <property type="match status" value="1"/>
</dbReference>
<accession>A0A6J0BWA2</accession>
<dbReference type="InParanoid" id="A0A6J0BWA2"/>
<sequence>MSLVNLSVNTQPPGLLRGSWLKRCPDSENEDDNGEGIPSKVPRYSWYVTLESESPQPTDEDDESVYSVQDKETDYVTDTSDTSTHTWVSSTDGGDLALHVEYEVASLSEDPNPFDNNTSSSDVSDIVAMGVLTFCDSDLGLADDSNDSRSSVDSEIGTADYWTCVQCNTKNNNPLFRYCEKCYQIRKNFFPPRPKWRKSRRQLQSCKDSLNKNLSEQGSFKQELSSVDSGLGSSQDGKCSPMLDVELDETTIPSKTCVTSSSSLPMSPSKLGQSGDTADSGFKIDRPAAVDTCPSSISQDILNESEYTTGSMLVNNGNNDRPNDETVNRNIPWMMNRDPKYRDKIIVETHSTLGETESKLCITCTAAPKNGAFVHGAVTHICCCYRCAVKVWSKTKRCPICNRKVTNVLKAFYT</sequence>
<dbReference type="GeneID" id="107223350"/>
<keyword evidence="1" id="KW-0479">Metal-binding</keyword>
<evidence type="ECO:0000256" key="3">
    <source>
        <dbReference type="ARBA" id="ARBA00022833"/>
    </source>
</evidence>
<dbReference type="RefSeq" id="XP_015518497.1">
    <property type="nucleotide sequence ID" value="XM_015663011.2"/>
</dbReference>
<evidence type="ECO:0000256" key="1">
    <source>
        <dbReference type="ARBA" id="ARBA00022723"/>
    </source>
</evidence>
<feature type="compositionally biased region" description="Low complexity" evidence="4">
    <location>
        <begin position="260"/>
        <end position="269"/>
    </location>
</feature>
<dbReference type="GO" id="GO:0043066">
    <property type="term" value="P:negative regulation of apoptotic process"/>
    <property type="evidence" value="ECO:0007669"/>
    <property type="project" value="TreeGrafter"/>
</dbReference>
<dbReference type="GO" id="GO:0016567">
    <property type="term" value="P:protein ubiquitination"/>
    <property type="evidence" value="ECO:0007669"/>
    <property type="project" value="TreeGrafter"/>
</dbReference>
<feature type="compositionally biased region" description="Polar residues" evidence="4">
    <location>
        <begin position="1"/>
        <end position="12"/>
    </location>
</feature>
<dbReference type="CDD" id="cd16646">
    <property type="entry name" value="mRING-HC-C2H2C4_MDM2-like"/>
    <property type="match status" value="1"/>
</dbReference>
<dbReference type="GO" id="GO:0008270">
    <property type="term" value="F:zinc ion binding"/>
    <property type="evidence" value="ECO:0007669"/>
    <property type="project" value="UniProtKB-KW"/>
</dbReference>
<dbReference type="Proteomes" id="UP000829291">
    <property type="component" value="Chromosome 2"/>
</dbReference>
<feature type="compositionally biased region" description="Low complexity" evidence="4">
    <location>
        <begin position="76"/>
        <end position="88"/>
    </location>
</feature>
<evidence type="ECO:0000256" key="2">
    <source>
        <dbReference type="ARBA" id="ARBA00022771"/>
    </source>
</evidence>
<dbReference type="OrthoDB" id="24526at2759"/>
<feature type="region of interest" description="Disordered" evidence="4">
    <location>
        <begin position="256"/>
        <end position="278"/>
    </location>
</feature>
<name>A0A6J0BWA2_NEOLC</name>
<protein>
    <submittedName>
        <fullName evidence="6">E3 ubiquitin-protein ligase Mdm2</fullName>
    </submittedName>
</protein>
<dbReference type="SUPFAM" id="SSF90209">
    <property type="entry name" value="Ran binding protein zinc finger-like"/>
    <property type="match status" value="1"/>
</dbReference>
<dbReference type="AlphaFoldDB" id="A0A6J0BWA2"/>
<keyword evidence="3" id="KW-0862">Zinc</keyword>
<dbReference type="Gene3D" id="3.30.40.10">
    <property type="entry name" value="Zinc/RING finger domain, C3HC4 (zinc finger)"/>
    <property type="match status" value="1"/>
</dbReference>
<dbReference type="GO" id="GO:0061630">
    <property type="term" value="F:ubiquitin protein ligase activity"/>
    <property type="evidence" value="ECO:0007669"/>
    <property type="project" value="TreeGrafter"/>
</dbReference>
<evidence type="ECO:0000313" key="5">
    <source>
        <dbReference type="Proteomes" id="UP000829291"/>
    </source>
</evidence>
<dbReference type="GO" id="GO:0010468">
    <property type="term" value="P:regulation of gene expression"/>
    <property type="evidence" value="ECO:0007669"/>
    <property type="project" value="TreeGrafter"/>
</dbReference>
<keyword evidence="5" id="KW-1185">Reference proteome</keyword>
<feature type="region of interest" description="Disordered" evidence="4">
    <location>
        <begin position="1"/>
        <end position="88"/>
    </location>
</feature>
<evidence type="ECO:0000313" key="6">
    <source>
        <dbReference type="RefSeq" id="XP_015518497.1"/>
    </source>
</evidence>
<feature type="region of interest" description="Disordered" evidence="4">
    <location>
        <begin position="217"/>
        <end position="237"/>
    </location>
</feature>
<dbReference type="PANTHER" id="PTHR46858">
    <property type="entry name" value="OS05G0521000 PROTEIN"/>
    <property type="match status" value="1"/>
</dbReference>
<evidence type="ECO:0000256" key="4">
    <source>
        <dbReference type="SAM" id="MobiDB-lite"/>
    </source>
</evidence>
<gene>
    <name evidence="6" type="primary">LOC107223350</name>
</gene>